<dbReference type="InterPro" id="IPR002328">
    <property type="entry name" value="ADH_Zn_CS"/>
</dbReference>
<keyword evidence="6" id="KW-0520">NAD</keyword>
<dbReference type="PANTHER" id="PTHR42940">
    <property type="entry name" value="ALCOHOL DEHYDROGENASE 1-RELATED"/>
    <property type="match status" value="1"/>
</dbReference>
<gene>
    <name evidence="9" type="ORF">EJ02DRAFT_25197</name>
</gene>
<keyword evidence="10" id="KW-1185">Reference proteome</keyword>
<evidence type="ECO:0000256" key="2">
    <source>
        <dbReference type="ARBA" id="ARBA00008072"/>
    </source>
</evidence>
<comment type="cofactor">
    <cofactor evidence="1 7">
        <name>Zn(2+)</name>
        <dbReference type="ChEBI" id="CHEBI:29105"/>
    </cofactor>
</comment>
<evidence type="ECO:0000256" key="7">
    <source>
        <dbReference type="RuleBase" id="RU361277"/>
    </source>
</evidence>
<reference evidence="9" key="1">
    <citation type="journal article" date="2020" name="Stud. Mycol.">
        <title>101 Dothideomycetes genomes: a test case for predicting lifestyles and emergence of pathogens.</title>
        <authorList>
            <person name="Haridas S."/>
            <person name="Albert R."/>
            <person name="Binder M."/>
            <person name="Bloem J."/>
            <person name="Labutti K."/>
            <person name="Salamov A."/>
            <person name="Andreopoulos B."/>
            <person name="Baker S."/>
            <person name="Barry K."/>
            <person name="Bills G."/>
            <person name="Bluhm B."/>
            <person name="Cannon C."/>
            <person name="Castanera R."/>
            <person name="Culley D."/>
            <person name="Daum C."/>
            <person name="Ezra D."/>
            <person name="Gonzalez J."/>
            <person name="Henrissat B."/>
            <person name="Kuo A."/>
            <person name="Liang C."/>
            <person name="Lipzen A."/>
            <person name="Lutzoni F."/>
            <person name="Magnuson J."/>
            <person name="Mondo S."/>
            <person name="Nolan M."/>
            <person name="Ohm R."/>
            <person name="Pangilinan J."/>
            <person name="Park H.-J."/>
            <person name="Ramirez L."/>
            <person name="Alfaro M."/>
            <person name="Sun H."/>
            <person name="Tritt A."/>
            <person name="Yoshinaga Y."/>
            <person name="Zwiers L.-H."/>
            <person name="Turgeon B."/>
            <person name="Goodwin S."/>
            <person name="Spatafora J."/>
            <person name="Crous P."/>
            <person name="Grigoriev I."/>
        </authorList>
    </citation>
    <scope>NUCLEOTIDE SEQUENCE</scope>
    <source>
        <strain evidence="9">CBS 161.51</strain>
    </source>
</reference>
<dbReference type="Gene3D" id="3.90.180.10">
    <property type="entry name" value="Medium-chain alcohol dehydrogenases, catalytic domain"/>
    <property type="match status" value="1"/>
</dbReference>
<feature type="domain" description="Enoyl reductase (ER)" evidence="8">
    <location>
        <begin position="17"/>
        <end position="352"/>
    </location>
</feature>
<evidence type="ECO:0000259" key="8">
    <source>
        <dbReference type="SMART" id="SM00829"/>
    </source>
</evidence>
<dbReference type="InterPro" id="IPR013154">
    <property type="entry name" value="ADH-like_N"/>
</dbReference>
<dbReference type="FunFam" id="3.40.50.720:FF:000039">
    <property type="entry name" value="Alcohol dehydrogenase AdhP"/>
    <property type="match status" value="1"/>
</dbReference>
<keyword evidence="5" id="KW-0560">Oxidoreductase</keyword>
<dbReference type="Pfam" id="PF08240">
    <property type="entry name" value="ADH_N"/>
    <property type="match status" value="1"/>
</dbReference>
<evidence type="ECO:0000256" key="4">
    <source>
        <dbReference type="ARBA" id="ARBA00022833"/>
    </source>
</evidence>
<dbReference type="InterPro" id="IPR036291">
    <property type="entry name" value="NAD(P)-bd_dom_sf"/>
</dbReference>
<evidence type="ECO:0000313" key="9">
    <source>
        <dbReference type="EMBL" id="KAF1945777.1"/>
    </source>
</evidence>
<dbReference type="Proteomes" id="UP000800038">
    <property type="component" value="Unassembled WGS sequence"/>
</dbReference>
<evidence type="ECO:0000313" key="10">
    <source>
        <dbReference type="Proteomes" id="UP000800038"/>
    </source>
</evidence>
<proteinExistence type="inferred from homology"/>
<sequence length="355" mass="38184">MSSTTEQKVMRAQQYDARDNKLHLNEVPVPEPREHEILVKIGCASLCHSDVMLFEPNDQGLILGKNPVTIGHEGTGRVVSTGSGAVASKFKKGDPVGFICAVDCCFECYACKNVHNAWCKTGETKMQGFSADGYFAEYAVVDAREAMVLPENLDPKSSAPLFCAGVTAYHGIADCQLPSGSWVAVIGCGGLGHMGIQYAKAMGHKVIGIDITDAAIEEAKSCGADYTFNSMIDKDYQKKIVELTGGGVHAAVNFTASKKSYDACPAIVKAGEGTIMVVGIPQQPLEFNALDIALGRYLVKGSSNGTCYNMKEAIEFSAKHNIKPHMTAFKLEEVPKMVELMNSHKAQGRMGVIFE</sequence>
<comment type="similarity">
    <text evidence="2 7">Belongs to the zinc-containing alcohol dehydrogenase family.</text>
</comment>
<dbReference type="InterPro" id="IPR011032">
    <property type="entry name" value="GroES-like_sf"/>
</dbReference>
<dbReference type="SUPFAM" id="SSF50129">
    <property type="entry name" value="GroES-like"/>
    <property type="match status" value="1"/>
</dbReference>
<dbReference type="Gene3D" id="3.40.50.720">
    <property type="entry name" value="NAD(P)-binding Rossmann-like Domain"/>
    <property type="match status" value="1"/>
</dbReference>
<protein>
    <submittedName>
        <fullName evidence="9">GroES-like protein</fullName>
    </submittedName>
</protein>
<dbReference type="AlphaFoldDB" id="A0A6A5TA55"/>
<accession>A0A6A5TA55</accession>
<name>A0A6A5TA55_9PLEO</name>
<dbReference type="Pfam" id="PF00107">
    <property type="entry name" value="ADH_zinc_N"/>
    <property type="match status" value="1"/>
</dbReference>
<dbReference type="InterPro" id="IPR020843">
    <property type="entry name" value="ER"/>
</dbReference>
<dbReference type="PROSITE" id="PS00059">
    <property type="entry name" value="ADH_ZINC"/>
    <property type="match status" value="1"/>
</dbReference>
<evidence type="ECO:0000256" key="1">
    <source>
        <dbReference type="ARBA" id="ARBA00001947"/>
    </source>
</evidence>
<evidence type="ECO:0000256" key="3">
    <source>
        <dbReference type="ARBA" id="ARBA00022723"/>
    </source>
</evidence>
<evidence type="ECO:0000256" key="5">
    <source>
        <dbReference type="ARBA" id="ARBA00023002"/>
    </source>
</evidence>
<dbReference type="SMART" id="SM00829">
    <property type="entry name" value="PKS_ER"/>
    <property type="match status" value="1"/>
</dbReference>
<organism evidence="9 10">
    <name type="scientific">Clathrospora elynae</name>
    <dbReference type="NCBI Taxonomy" id="706981"/>
    <lineage>
        <taxon>Eukaryota</taxon>
        <taxon>Fungi</taxon>
        <taxon>Dikarya</taxon>
        <taxon>Ascomycota</taxon>
        <taxon>Pezizomycotina</taxon>
        <taxon>Dothideomycetes</taxon>
        <taxon>Pleosporomycetidae</taxon>
        <taxon>Pleosporales</taxon>
        <taxon>Diademaceae</taxon>
        <taxon>Clathrospora</taxon>
    </lineage>
</organism>
<keyword evidence="3 7" id="KW-0479">Metal-binding</keyword>
<dbReference type="GO" id="GO:0018455">
    <property type="term" value="F:alcohol dehydrogenase [NAD(P)+] activity"/>
    <property type="evidence" value="ECO:0007669"/>
    <property type="project" value="UniProtKB-ARBA"/>
</dbReference>
<dbReference type="GO" id="GO:0008270">
    <property type="term" value="F:zinc ion binding"/>
    <property type="evidence" value="ECO:0007669"/>
    <property type="project" value="InterPro"/>
</dbReference>
<dbReference type="InterPro" id="IPR013149">
    <property type="entry name" value="ADH-like_C"/>
</dbReference>
<dbReference type="EMBL" id="ML976007">
    <property type="protein sequence ID" value="KAF1945777.1"/>
    <property type="molecule type" value="Genomic_DNA"/>
</dbReference>
<dbReference type="PANTHER" id="PTHR42940:SF8">
    <property type="entry name" value="VACUOLAR PROTEIN SORTING-ASSOCIATED PROTEIN 11"/>
    <property type="match status" value="1"/>
</dbReference>
<evidence type="ECO:0000256" key="6">
    <source>
        <dbReference type="ARBA" id="ARBA00023027"/>
    </source>
</evidence>
<dbReference type="OrthoDB" id="1879366at2759"/>
<keyword evidence="4 7" id="KW-0862">Zinc</keyword>
<dbReference type="SUPFAM" id="SSF51735">
    <property type="entry name" value="NAD(P)-binding Rossmann-fold domains"/>
    <property type="match status" value="1"/>
</dbReference>